<keyword evidence="3 9" id="KW-0808">Transferase</keyword>
<dbReference type="AlphaFoldDB" id="A0A7Z7GDS3"/>
<dbReference type="InterPro" id="IPR017475">
    <property type="entry name" value="EPS_sugar_tfrase"/>
</dbReference>
<name>A0A7Z7GDS3_9MICO</name>
<evidence type="ECO:0000256" key="6">
    <source>
        <dbReference type="ARBA" id="ARBA00023136"/>
    </source>
</evidence>
<evidence type="ECO:0000256" key="5">
    <source>
        <dbReference type="ARBA" id="ARBA00022989"/>
    </source>
</evidence>
<evidence type="ECO:0000256" key="2">
    <source>
        <dbReference type="ARBA" id="ARBA00006464"/>
    </source>
</evidence>
<feature type="transmembrane region" description="Helical" evidence="7">
    <location>
        <begin position="36"/>
        <end position="60"/>
    </location>
</feature>
<evidence type="ECO:0000256" key="3">
    <source>
        <dbReference type="ARBA" id="ARBA00022679"/>
    </source>
</evidence>
<dbReference type="InterPro" id="IPR003362">
    <property type="entry name" value="Bact_transf"/>
</dbReference>
<sequence>MSSATLQLDGSIGGAAAPRLMPVLEKRLTQVRRHRAGTTVLDTLVIAVCAAVTATVHLVTTEAASVVGVSDPLLVAVVTVAAVTTAWGASLALLRGASHRHGSGERYELLPILHSATIAIAALAIIEGTAGWTVLPAHLSLTLPVGVAVLVGTRLGRRSRLTSHRTTHALAPRTLVVGDRGCVEQVVRSLTADPRFAHHVVGVAVNGGEDTIRVDGTGYRVVGSPDTVAERARELCIETVIVAGGSDDPDYVRKLSWSLEGAATDLILATRLADVARSRIAFERTDGLALTHVSIPRFDQSTLSAKRVLDVVVALVALVPIAVITPIIALLIRMDTPGGVFFRQRRIGRDGREFSILKFRTMTTTAERDRAALEAQNEGAGPLFKMKNDPRVTRVGAVLRRFSLDELPQFWNVLRGDMSVVGPRPPLPSEVRDYDEQVLRRLYVQPGITGLWQISGRSDLSWEQSVRLDLHYVENWSVATDLGIILRTAQVMVRPKGAY</sequence>
<proteinExistence type="inferred from homology"/>
<feature type="transmembrane region" description="Helical" evidence="7">
    <location>
        <begin position="308"/>
        <end position="332"/>
    </location>
</feature>
<comment type="similarity">
    <text evidence="2">Belongs to the bacterial sugar transferase family.</text>
</comment>
<gene>
    <name evidence="9" type="ORF">SAMN04487751_2603</name>
</gene>
<comment type="caution">
    <text evidence="9">The sequence shown here is derived from an EMBL/GenBank/DDBJ whole genome shotgun (WGS) entry which is preliminary data.</text>
</comment>
<dbReference type="PANTHER" id="PTHR30576:SF10">
    <property type="entry name" value="SLL5057 PROTEIN"/>
    <property type="match status" value="1"/>
</dbReference>
<reference evidence="9 10" key="1">
    <citation type="submission" date="2016-10" db="EMBL/GenBank/DDBJ databases">
        <authorList>
            <person name="Varghese N."/>
            <person name="Submissions S."/>
        </authorList>
    </citation>
    <scope>NUCLEOTIDE SEQUENCE [LARGE SCALE GENOMIC DNA]</scope>
    <source>
        <strain evidence="9 10">UNC380MFSha3.1</strain>
    </source>
</reference>
<protein>
    <submittedName>
        <fullName evidence="9">Exopolysaccharide biosynthesis polyprenyl glycosylphosphotransferase</fullName>
    </submittedName>
</protein>
<evidence type="ECO:0000313" key="9">
    <source>
        <dbReference type="EMBL" id="SFI67992.1"/>
    </source>
</evidence>
<accession>A0A7Z7GDS3</accession>
<dbReference type="Pfam" id="PF02397">
    <property type="entry name" value="Bac_transf"/>
    <property type="match status" value="1"/>
</dbReference>
<evidence type="ECO:0000256" key="1">
    <source>
        <dbReference type="ARBA" id="ARBA00004141"/>
    </source>
</evidence>
<evidence type="ECO:0000313" key="10">
    <source>
        <dbReference type="Proteomes" id="UP000198702"/>
    </source>
</evidence>
<feature type="domain" description="Bacterial sugar transferase" evidence="8">
    <location>
        <begin position="306"/>
        <end position="493"/>
    </location>
</feature>
<organism evidence="9 10">
    <name type="scientific">Microbacterium saccharophilum</name>
    <dbReference type="NCBI Taxonomy" id="1213358"/>
    <lineage>
        <taxon>Bacteria</taxon>
        <taxon>Bacillati</taxon>
        <taxon>Actinomycetota</taxon>
        <taxon>Actinomycetes</taxon>
        <taxon>Micrococcales</taxon>
        <taxon>Microbacteriaceae</taxon>
        <taxon>Microbacterium</taxon>
    </lineage>
</organism>
<feature type="transmembrane region" description="Helical" evidence="7">
    <location>
        <begin position="132"/>
        <end position="151"/>
    </location>
</feature>
<dbReference type="PANTHER" id="PTHR30576">
    <property type="entry name" value="COLANIC BIOSYNTHESIS UDP-GLUCOSE LIPID CARRIER TRANSFERASE"/>
    <property type="match status" value="1"/>
</dbReference>
<dbReference type="GO" id="GO:0016020">
    <property type="term" value="C:membrane"/>
    <property type="evidence" value="ECO:0007669"/>
    <property type="project" value="UniProtKB-SubCell"/>
</dbReference>
<dbReference type="RefSeq" id="WP_231478751.1">
    <property type="nucleotide sequence ID" value="NZ_FOQZ01000005.1"/>
</dbReference>
<dbReference type="Proteomes" id="UP000198702">
    <property type="component" value="Unassembled WGS sequence"/>
</dbReference>
<feature type="transmembrane region" description="Helical" evidence="7">
    <location>
        <begin position="72"/>
        <end position="94"/>
    </location>
</feature>
<keyword evidence="6 7" id="KW-0472">Membrane</keyword>
<dbReference type="NCBIfam" id="TIGR03025">
    <property type="entry name" value="EPS_sugtrans"/>
    <property type="match status" value="1"/>
</dbReference>
<evidence type="ECO:0000256" key="4">
    <source>
        <dbReference type="ARBA" id="ARBA00022692"/>
    </source>
</evidence>
<keyword evidence="5 7" id="KW-1133">Transmembrane helix</keyword>
<comment type="subcellular location">
    <subcellularLocation>
        <location evidence="1">Membrane</location>
        <topology evidence="1">Multi-pass membrane protein</topology>
    </subcellularLocation>
</comment>
<evidence type="ECO:0000256" key="7">
    <source>
        <dbReference type="SAM" id="Phobius"/>
    </source>
</evidence>
<keyword evidence="4 7" id="KW-0812">Transmembrane</keyword>
<dbReference type="GO" id="GO:0016780">
    <property type="term" value="F:phosphotransferase activity, for other substituted phosphate groups"/>
    <property type="evidence" value="ECO:0007669"/>
    <property type="project" value="TreeGrafter"/>
</dbReference>
<dbReference type="EMBL" id="FOQZ01000005">
    <property type="protein sequence ID" value="SFI67992.1"/>
    <property type="molecule type" value="Genomic_DNA"/>
</dbReference>
<feature type="transmembrane region" description="Helical" evidence="7">
    <location>
        <begin position="106"/>
        <end position="126"/>
    </location>
</feature>
<evidence type="ECO:0000259" key="8">
    <source>
        <dbReference type="Pfam" id="PF02397"/>
    </source>
</evidence>